<dbReference type="GO" id="GO:0009253">
    <property type="term" value="P:peptidoglycan catabolic process"/>
    <property type="evidence" value="ECO:0007669"/>
    <property type="project" value="TreeGrafter"/>
</dbReference>
<feature type="signal peptide" evidence="2">
    <location>
        <begin position="1"/>
        <end position="29"/>
    </location>
</feature>
<dbReference type="PANTHER" id="PTHR30163">
    <property type="entry name" value="MEMBRANE-BOUND LYTIC MUREIN TRANSGLYCOSYLASE B"/>
    <property type="match status" value="1"/>
</dbReference>
<proteinExistence type="predicted"/>
<sequence>MTVSSPRRKRWLAWLAGGLLAWGATTGLAADFDPQRHAEAARLVEELAENGVDRDWLLAALREAEFRQSVLDAMAGAAERRLRWDEYRAIFLDAPRIANGVAFIEAHPAAFARAEAEYGVPPAVIAAIIGVETRYGGVTGNHRVLDSLATLAFHHPSRGRFFRGELAAFLEIAFEEERTPGSLTGSYAGAMGYPQFIPTSYRAYAVDFDGDGLRDLWTNPVDAIGSVANYFAEHGWRPGEPIYHEAEGPASPPDGIDFNRAARPPAVPAAELAAVGLEVPDALADDHRLLPVALEDGEENWGYVLGEHNFYVITRYNHSHLYAMAVTELAEAIAEARGLEAHWLDATDTTPEEAS</sequence>
<dbReference type="CDD" id="cd13399">
    <property type="entry name" value="Slt35-like"/>
    <property type="match status" value="1"/>
</dbReference>
<evidence type="ECO:0000256" key="2">
    <source>
        <dbReference type="SAM" id="SignalP"/>
    </source>
</evidence>
<evidence type="ECO:0000259" key="3">
    <source>
        <dbReference type="Pfam" id="PF13406"/>
    </source>
</evidence>
<feature type="active site" evidence="1">
    <location>
        <position position="132"/>
    </location>
</feature>
<dbReference type="Pfam" id="PF13406">
    <property type="entry name" value="SLT_2"/>
    <property type="match status" value="1"/>
</dbReference>
<dbReference type="EMBL" id="SNZJ01000006">
    <property type="protein sequence ID" value="TDR54916.1"/>
    <property type="molecule type" value="Genomic_DNA"/>
</dbReference>
<dbReference type="RefSeq" id="WP_133635524.1">
    <property type="nucleotide sequence ID" value="NZ_SNZJ01000006.1"/>
</dbReference>
<dbReference type="InterPro" id="IPR031304">
    <property type="entry name" value="SLT_2"/>
</dbReference>
<name>A0A4V3DQ56_9GAMM</name>
<evidence type="ECO:0000313" key="4">
    <source>
        <dbReference type="EMBL" id="TDR54916.1"/>
    </source>
</evidence>
<keyword evidence="2" id="KW-0732">Signal</keyword>
<comment type="caution">
    <text evidence="4">The sequence shown here is derived from an EMBL/GenBank/DDBJ whole genome shotgun (WGS) entry which is preliminary data.</text>
</comment>
<dbReference type="InterPro" id="IPR011757">
    <property type="entry name" value="Lytic_transglycosylase_MltB"/>
</dbReference>
<gene>
    <name evidence="4" type="ORF">DFP85_10660</name>
</gene>
<dbReference type="SUPFAM" id="SSF53955">
    <property type="entry name" value="Lysozyme-like"/>
    <property type="match status" value="1"/>
</dbReference>
<dbReference type="NCBIfam" id="TIGR02282">
    <property type="entry name" value="MltB"/>
    <property type="match status" value="1"/>
</dbReference>
<evidence type="ECO:0000256" key="1">
    <source>
        <dbReference type="PIRSR" id="PIRSR611757-1"/>
    </source>
</evidence>
<evidence type="ECO:0000313" key="5">
    <source>
        <dbReference type="Proteomes" id="UP000295212"/>
    </source>
</evidence>
<dbReference type="AlphaFoldDB" id="A0A4V3DQ56"/>
<dbReference type="InterPro" id="IPR043426">
    <property type="entry name" value="MltB-like"/>
</dbReference>
<organism evidence="4 5">
    <name type="scientific">Halomonas ventosae</name>
    <dbReference type="NCBI Taxonomy" id="229007"/>
    <lineage>
        <taxon>Bacteria</taxon>
        <taxon>Pseudomonadati</taxon>
        <taxon>Pseudomonadota</taxon>
        <taxon>Gammaproteobacteria</taxon>
        <taxon>Oceanospirillales</taxon>
        <taxon>Halomonadaceae</taxon>
        <taxon>Halomonas</taxon>
    </lineage>
</organism>
<dbReference type="Gene3D" id="1.10.530.10">
    <property type="match status" value="1"/>
</dbReference>
<dbReference type="PANTHER" id="PTHR30163:SF9">
    <property type="entry name" value="MEMBRANE-BOUND LYTIC MUREIN TRANSGLYCOSYLASE B"/>
    <property type="match status" value="1"/>
</dbReference>
<dbReference type="FunFam" id="1.10.8.350:FF:000001">
    <property type="entry name" value="Lytic murein transglycosylase B"/>
    <property type="match status" value="1"/>
</dbReference>
<feature type="domain" description="Transglycosylase SLT" evidence="3">
    <location>
        <begin position="37"/>
        <end position="331"/>
    </location>
</feature>
<dbReference type="Gene3D" id="1.10.8.350">
    <property type="entry name" value="Bacterial muramidase"/>
    <property type="match status" value="1"/>
</dbReference>
<dbReference type="InterPro" id="IPR023346">
    <property type="entry name" value="Lysozyme-like_dom_sf"/>
</dbReference>
<protein>
    <submittedName>
        <fullName evidence="4">Membrane-bound lytic murein transglycosylase B</fullName>
    </submittedName>
</protein>
<reference evidence="4 5" key="1">
    <citation type="submission" date="2019-03" db="EMBL/GenBank/DDBJ databases">
        <title>Genomic Encyclopedia of Type Strains, Phase III (KMG-III): the genomes of soil and plant-associated and newly described type strains.</title>
        <authorList>
            <person name="Whitman W."/>
        </authorList>
    </citation>
    <scope>NUCLEOTIDE SEQUENCE [LARGE SCALE GENOMIC DNA]</scope>
    <source>
        <strain evidence="4 5">CECT 5797</strain>
    </source>
</reference>
<feature type="chain" id="PRO_5020575976" evidence="2">
    <location>
        <begin position="30"/>
        <end position="355"/>
    </location>
</feature>
<accession>A0A4V3DQ56</accession>
<dbReference type="GO" id="GO:0008933">
    <property type="term" value="F:peptidoglycan lytic transglycosylase activity"/>
    <property type="evidence" value="ECO:0007669"/>
    <property type="project" value="TreeGrafter"/>
</dbReference>
<dbReference type="Proteomes" id="UP000295212">
    <property type="component" value="Unassembled WGS sequence"/>
</dbReference>
<dbReference type="OrthoDB" id="9772911at2"/>